<feature type="transmembrane region" description="Helical" evidence="5">
    <location>
        <begin position="80"/>
        <end position="105"/>
    </location>
</feature>
<reference evidence="6" key="1">
    <citation type="submission" date="2021-09" db="EMBL/GenBank/DDBJ databases">
        <authorList>
            <consortium name="AG Swart"/>
            <person name="Singh M."/>
            <person name="Singh A."/>
            <person name="Seah K."/>
            <person name="Emmerich C."/>
        </authorList>
    </citation>
    <scope>NUCLEOTIDE SEQUENCE</scope>
    <source>
        <strain evidence="6">ATCC30299</strain>
    </source>
</reference>
<proteinExistence type="predicted"/>
<evidence type="ECO:0000313" key="7">
    <source>
        <dbReference type="Proteomes" id="UP001162131"/>
    </source>
</evidence>
<feature type="transmembrane region" description="Helical" evidence="5">
    <location>
        <begin position="15"/>
        <end position="36"/>
    </location>
</feature>
<comment type="subcellular location">
    <subcellularLocation>
        <location evidence="1">Membrane</location>
        <topology evidence="1">Multi-pass membrane protein</topology>
    </subcellularLocation>
</comment>
<feature type="transmembrane region" description="Helical" evidence="5">
    <location>
        <begin position="48"/>
        <end position="68"/>
    </location>
</feature>
<evidence type="ECO:0000256" key="2">
    <source>
        <dbReference type="ARBA" id="ARBA00022692"/>
    </source>
</evidence>
<evidence type="ECO:0000256" key="5">
    <source>
        <dbReference type="SAM" id="Phobius"/>
    </source>
</evidence>
<keyword evidence="2 5" id="KW-0812">Transmembrane</keyword>
<dbReference type="AlphaFoldDB" id="A0AAU9IDW0"/>
<dbReference type="Proteomes" id="UP001162131">
    <property type="component" value="Unassembled WGS sequence"/>
</dbReference>
<keyword evidence="7" id="KW-1185">Reference proteome</keyword>
<dbReference type="PANTHER" id="PTHR13531">
    <property type="entry name" value="GEO07735P1-RELATED-RELATED"/>
    <property type="match status" value="1"/>
</dbReference>
<dbReference type="GO" id="GO:0016020">
    <property type="term" value="C:membrane"/>
    <property type="evidence" value="ECO:0007669"/>
    <property type="project" value="UniProtKB-SubCell"/>
</dbReference>
<sequence length="141" mass="15992">MLQGKPLSLLPLQTLIYYDILYSHLYFIVTAVLYIYKSTILTYPPNTISLECAGLAFFIFLQYFRLFIGIVGNKAEGPGVMIHFLVLTIPSIFGGVFFIALQLYVLIADRVMNIIFLIISSIEFILGIVVVIRFKKAESTR</sequence>
<gene>
    <name evidence="6" type="ORF">BSTOLATCC_MIC3805</name>
</gene>
<comment type="caution">
    <text evidence="6">The sequence shown here is derived from an EMBL/GenBank/DDBJ whole genome shotgun (WGS) entry which is preliminary data.</text>
</comment>
<evidence type="ECO:0000313" key="6">
    <source>
        <dbReference type="EMBL" id="CAG9311516.1"/>
    </source>
</evidence>
<organism evidence="6 7">
    <name type="scientific">Blepharisma stoltei</name>
    <dbReference type="NCBI Taxonomy" id="1481888"/>
    <lineage>
        <taxon>Eukaryota</taxon>
        <taxon>Sar</taxon>
        <taxon>Alveolata</taxon>
        <taxon>Ciliophora</taxon>
        <taxon>Postciliodesmatophora</taxon>
        <taxon>Heterotrichea</taxon>
        <taxon>Heterotrichida</taxon>
        <taxon>Blepharismidae</taxon>
        <taxon>Blepharisma</taxon>
    </lineage>
</organism>
<dbReference type="PANTHER" id="PTHR13531:SF0">
    <property type="entry name" value="GEO07735P1-RELATED"/>
    <property type="match status" value="1"/>
</dbReference>
<dbReference type="GO" id="GO:0035869">
    <property type="term" value="C:ciliary transition zone"/>
    <property type="evidence" value="ECO:0007669"/>
    <property type="project" value="TreeGrafter"/>
</dbReference>
<keyword evidence="3 5" id="KW-1133">Transmembrane helix</keyword>
<evidence type="ECO:0000256" key="4">
    <source>
        <dbReference type="ARBA" id="ARBA00023136"/>
    </source>
</evidence>
<dbReference type="Pfam" id="PF09799">
    <property type="entry name" value="Transmemb_17"/>
    <property type="match status" value="1"/>
</dbReference>
<protein>
    <recommendedName>
        <fullName evidence="8">Transmembrane protein</fullName>
    </recommendedName>
</protein>
<evidence type="ECO:0008006" key="8">
    <source>
        <dbReference type="Google" id="ProtNLM"/>
    </source>
</evidence>
<evidence type="ECO:0000256" key="1">
    <source>
        <dbReference type="ARBA" id="ARBA00004141"/>
    </source>
</evidence>
<feature type="transmembrane region" description="Helical" evidence="5">
    <location>
        <begin position="111"/>
        <end position="132"/>
    </location>
</feature>
<accession>A0AAU9IDW0</accession>
<keyword evidence="4 5" id="KW-0472">Membrane</keyword>
<dbReference type="GO" id="GO:1905515">
    <property type="term" value="P:non-motile cilium assembly"/>
    <property type="evidence" value="ECO:0007669"/>
    <property type="project" value="TreeGrafter"/>
</dbReference>
<dbReference type="EMBL" id="CAJZBQ010000004">
    <property type="protein sequence ID" value="CAG9311516.1"/>
    <property type="molecule type" value="Genomic_DNA"/>
</dbReference>
<name>A0AAU9IDW0_9CILI</name>
<evidence type="ECO:0000256" key="3">
    <source>
        <dbReference type="ARBA" id="ARBA00022989"/>
    </source>
</evidence>
<dbReference type="InterPro" id="IPR019184">
    <property type="entry name" value="Uncharacterised_TM-17"/>
</dbReference>